<dbReference type="AlphaFoldDB" id="U2HZ66"/>
<feature type="region of interest" description="Disordered" evidence="8">
    <location>
        <begin position="1"/>
        <end position="29"/>
    </location>
</feature>
<reference evidence="10 11" key="1">
    <citation type="journal article" date="2013" name="Genome Announc.">
        <title>The Draft Genome Sequence of Sphingomonas paucimobilis Strain HER1398 (Proteobacteria), Host to the Giant PAU Phage, Indicates That It Is a Member of the Genus Sphingobacterium (Bacteroidetes).</title>
        <authorList>
            <person name="White R.A.III."/>
            <person name="Suttle C.A."/>
        </authorList>
    </citation>
    <scope>NUCLEOTIDE SEQUENCE [LARGE SCALE GENOMIC DNA]</scope>
    <source>
        <strain evidence="10 11">HER1398</strain>
    </source>
</reference>
<gene>
    <name evidence="10" type="ORF">M472_17405</name>
</gene>
<feature type="domain" description="S1 motif" evidence="9">
    <location>
        <begin position="90"/>
        <end position="153"/>
    </location>
</feature>
<feature type="domain" description="S1 motif" evidence="9">
    <location>
        <begin position="517"/>
        <end position="582"/>
    </location>
</feature>
<dbReference type="Proteomes" id="UP000016584">
    <property type="component" value="Unassembled WGS sequence"/>
</dbReference>
<keyword evidence="2" id="KW-0677">Repeat</keyword>
<organism evidence="10 11">
    <name type="scientific">Sphingobacterium paucimobilis HER1398</name>
    <dbReference type="NCBI Taxonomy" id="1346330"/>
    <lineage>
        <taxon>Bacteria</taxon>
        <taxon>Pseudomonadati</taxon>
        <taxon>Bacteroidota</taxon>
        <taxon>Sphingobacteriia</taxon>
        <taxon>Sphingobacteriales</taxon>
        <taxon>Sphingobacteriaceae</taxon>
        <taxon>Sphingobacterium</taxon>
    </lineage>
</organism>
<feature type="compositionally biased region" description="Basic and acidic residues" evidence="8">
    <location>
        <begin position="1"/>
        <end position="12"/>
    </location>
</feature>
<dbReference type="PANTHER" id="PTHR10724:SF7">
    <property type="entry name" value="SMALL RIBOSOMAL SUBUNIT PROTEIN BS1C"/>
    <property type="match status" value="1"/>
</dbReference>
<dbReference type="FunFam" id="2.40.50.140:FF:000051">
    <property type="entry name" value="RNA-binding transcriptional accessory protein"/>
    <property type="match status" value="1"/>
</dbReference>
<dbReference type="GO" id="GO:0003735">
    <property type="term" value="F:structural constituent of ribosome"/>
    <property type="evidence" value="ECO:0007669"/>
    <property type="project" value="TreeGrafter"/>
</dbReference>
<dbReference type="GO" id="GO:0006412">
    <property type="term" value="P:translation"/>
    <property type="evidence" value="ECO:0007669"/>
    <property type="project" value="TreeGrafter"/>
</dbReference>
<proteinExistence type="inferred from homology"/>
<dbReference type="Pfam" id="PF00575">
    <property type="entry name" value="S1"/>
    <property type="match status" value="6"/>
</dbReference>
<sequence>MAKKQEAEKELAAKNAELQGADTKVVKDTEKIESEADSNLMDEIKSNTWITPAGDFDWDADEKAFGNYSEAERAKLEEQYAGTFNQINQGEIIEGIVVSINNKDVVLNVGFKSDGLVAKTEFRDLPDLKIGDTVDVFVESQEDANGQLVLSRKRAKTQKSWEAINEALENDAIIDGFVKSRTKGGLIVDIKGVEAFLPGSQIDIKPIRDYDIYVGKTMEFKVVKINHEFKNVVVSHKVLIEDDLENQKSEIVAKLEKGQVLEGTVKNITDFGVFIDLGGVDGLLHITDISWGRIEHPKEVLALDQTINVVVLDFDDEKKRIALGLKQLSQHPWESLDTALEIGSKVKGKIVTVADYGAFLEIIPGVEGLIHVSEMSWSQNLRSPQEFLKVGDEIEAQILTLDREDRKMSLGIKQLTPDPWQNITERYPVGSKQSAVVKNMTNFGVFVELEDGIDGLIHISDLSWSKKINHPNEFTKVGETLEVVVLELDEENRKLSLGHKQLEENPWDTFETIFTEGSIHEGTVIKVGEKGDIVALQYGVEGFCPSKHSVKEDGNALKVDDVTEFKIIEFNKENKRLVISHSRIWEDAKEEARKEDVNSRKKDAKAASTAVKKVKDSVEKSTLGDLDVLAQLKEQMEGDEKKSK</sequence>
<dbReference type="Gene3D" id="2.40.50.140">
    <property type="entry name" value="Nucleic acid-binding proteins"/>
    <property type="match status" value="6"/>
</dbReference>
<dbReference type="RefSeq" id="WP_021069204.1">
    <property type="nucleotide sequence ID" value="NZ_ATDL01000005.1"/>
</dbReference>
<dbReference type="GO" id="GO:0003729">
    <property type="term" value="F:mRNA binding"/>
    <property type="evidence" value="ECO:0007669"/>
    <property type="project" value="UniProtKB-ARBA"/>
</dbReference>
<feature type="domain" description="S1 motif" evidence="9">
    <location>
        <begin position="258"/>
        <end position="326"/>
    </location>
</feature>
<dbReference type="SUPFAM" id="SSF50249">
    <property type="entry name" value="Nucleic acid-binding proteins"/>
    <property type="match status" value="6"/>
</dbReference>
<evidence type="ECO:0000256" key="1">
    <source>
        <dbReference type="ARBA" id="ARBA00006767"/>
    </source>
</evidence>
<comment type="caution">
    <text evidence="10">The sequence shown here is derived from an EMBL/GenBank/DDBJ whole genome shotgun (WGS) entry which is preliminary data.</text>
</comment>
<evidence type="ECO:0000256" key="8">
    <source>
        <dbReference type="SAM" id="MobiDB-lite"/>
    </source>
</evidence>
<evidence type="ECO:0000256" key="5">
    <source>
        <dbReference type="ARBA" id="ARBA00023274"/>
    </source>
</evidence>
<dbReference type="PRINTS" id="PR00681">
    <property type="entry name" value="RIBOSOMALS1"/>
</dbReference>
<dbReference type="NCBIfam" id="NF004953">
    <property type="entry name" value="PRK06299.1-3"/>
    <property type="match status" value="1"/>
</dbReference>
<evidence type="ECO:0000256" key="7">
    <source>
        <dbReference type="ARBA" id="ARBA00035517"/>
    </source>
</evidence>
<dbReference type="FunFam" id="2.40.50.140:FF:000011">
    <property type="entry name" value="30S ribosomal protein S1"/>
    <property type="match status" value="1"/>
</dbReference>
<feature type="domain" description="S1 motif" evidence="9">
    <location>
        <begin position="343"/>
        <end position="413"/>
    </location>
</feature>
<protein>
    <recommendedName>
        <fullName evidence="6">Small ribosomal subunit protein bS1</fullName>
    </recommendedName>
    <alternativeName>
        <fullName evidence="7">30S ribosomal protein S1</fullName>
    </alternativeName>
</protein>
<dbReference type="InterPro" id="IPR050437">
    <property type="entry name" value="Ribos_protein_bS1-like"/>
</dbReference>
<dbReference type="InterPro" id="IPR003029">
    <property type="entry name" value="S1_domain"/>
</dbReference>
<dbReference type="CDD" id="cd05687">
    <property type="entry name" value="S1_RPS1_repeat_ec1_hs1"/>
    <property type="match status" value="1"/>
</dbReference>
<feature type="domain" description="S1 motif" evidence="9">
    <location>
        <begin position="171"/>
        <end position="237"/>
    </location>
</feature>
<dbReference type="InterPro" id="IPR012340">
    <property type="entry name" value="NA-bd_OB-fold"/>
</dbReference>
<dbReference type="PROSITE" id="PS50126">
    <property type="entry name" value="S1"/>
    <property type="match status" value="6"/>
</dbReference>
<evidence type="ECO:0000313" key="10">
    <source>
        <dbReference type="EMBL" id="ERJ60530.1"/>
    </source>
</evidence>
<dbReference type="GO" id="GO:0022627">
    <property type="term" value="C:cytosolic small ribosomal subunit"/>
    <property type="evidence" value="ECO:0007669"/>
    <property type="project" value="TreeGrafter"/>
</dbReference>
<feature type="domain" description="S1 motif" evidence="9">
    <location>
        <begin position="430"/>
        <end position="500"/>
    </location>
</feature>
<dbReference type="OrthoDB" id="9804077at2"/>
<dbReference type="SMART" id="SM00316">
    <property type="entry name" value="S1"/>
    <property type="match status" value="6"/>
</dbReference>
<dbReference type="InterPro" id="IPR035104">
    <property type="entry name" value="Ribosomal_protein_S1-like"/>
</dbReference>
<keyword evidence="4 10" id="KW-0689">Ribosomal protein</keyword>
<dbReference type="PATRIC" id="fig|1346330.5.peg.1025"/>
<keyword evidence="3" id="KW-0694">RNA-binding</keyword>
<evidence type="ECO:0000256" key="6">
    <source>
        <dbReference type="ARBA" id="ARBA00035293"/>
    </source>
</evidence>
<keyword evidence="5" id="KW-0687">Ribonucleoprotein</keyword>
<accession>U2HZ66</accession>
<evidence type="ECO:0000256" key="2">
    <source>
        <dbReference type="ARBA" id="ARBA00022737"/>
    </source>
</evidence>
<evidence type="ECO:0000259" key="9">
    <source>
        <dbReference type="PROSITE" id="PS50126"/>
    </source>
</evidence>
<name>U2HZ66_9SPHI</name>
<dbReference type="EMBL" id="ATDL01000005">
    <property type="protein sequence ID" value="ERJ60530.1"/>
    <property type="molecule type" value="Genomic_DNA"/>
</dbReference>
<dbReference type="CDD" id="cd04465">
    <property type="entry name" value="S1_RPS1_repeat_ec2_hs2"/>
    <property type="match status" value="1"/>
</dbReference>
<dbReference type="STRING" id="1346330.M472_17405"/>
<comment type="similarity">
    <text evidence="1">Belongs to the bacterial ribosomal protein bS1 family.</text>
</comment>
<dbReference type="NCBIfam" id="NF004952">
    <property type="entry name" value="PRK06299.1-2"/>
    <property type="match status" value="1"/>
</dbReference>
<evidence type="ECO:0000256" key="4">
    <source>
        <dbReference type="ARBA" id="ARBA00022980"/>
    </source>
</evidence>
<dbReference type="FunFam" id="2.40.50.140:FF:000110">
    <property type="entry name" value="30S ribosomal protein S1"/>
    <property type="match status" value="1"/>
</dbReference>
<dbReference type="CDD" id="cd05688">
    <property type="entry name" value="S1_RPS1_repeat_ec3"/>
    <property type="match status" value="1"/>
</dbReference>
<evidence type="ECO:0000313" key="11">
    <source>
        <dbReference type="Proteomes" id="UP000016584"/>
    </source>
</evidence>
<dbReference type="PANTHER" id="PTHR10724">
    <property type="entry name" value="30S RIBOSOMAL PROTEIN S1"/>
    <property type="match status" value="1"/>
</dbReference>
<keyword evidence="11" id="KW-1185">Reference proteome</keyword>
<evidence type="ECO:0000256" key="3">
    <source>
        <dbReference type="ARBA" id="ARBA00022884"/>
    </source>
</evidence>
<dbReference type="eggNOG" id="COG0539">
    <property type="taxonomic scope" value="Bacteria"/>
</dbReference>